<keyword evidence="2" id="KW-0808">Transferase</keyword>
<keyword evidence="2" id="KW-0489">Methyltransferase</keyword>
<keyword evidence="3" id="KW-1185">Reference proteome</keyword>
<dbReference type="PANTHER" id="PTHR34203:SF15">
    <property type="entry name" value="SLL1173 PROTEIN"/>
    <property type="match status" value="1"/>
</dbReference>
<accession>A0ABY0QTK6</accession>
<dbReference type="SUPFAM" id="SSF53335">
    <property type="entry name" value="S-adenosyl-L-methionine-dependent methyltransferases"/>
    <property type="match status" value="1"/>
</dbReference>
<evidence type="ECO:0000259" key="1">
    <source>
        <dbReference type="Pfam" id="PF05050"/>
    </source>
</evidence>
<name>A0ABY0QTK6_9FLAO</name>
<evidence type="ECO:0000313" key="2">
    <source>
        <dbReference type="EMBL" id="SDL86138.1"/>
    </source>
</evidence>
<dbReference type="Gene3D" id="3.40.50.150">
    <property type="entry name" value="Vaccinia Virus protein VP39"/>
    <property type="match status" value="1"/>
</dbReference>
<dbReference type="InterPro" id="IPR052514">
    <property type="entry name" value="SAM-dependent_MTase"/>
</dbReference>
<organism evidence="2 3">
    <name type="scientific">Chryseobacterium taihuense</name>
    <dbReference type="NCBI Taxonomy" id="1141221"/>
    <lineage>
        <taxon>Bacteria</taxon>
        <taxon>Pseudomonadati</taxon>
        <taxon>Bacteroidota</taxon>
        <taxon>Flavobacteriia</taxon>
        <taxon>Flavobacteriales</taxon>
        <taxon>Weeksellaceae</taxon>
        <taxon>Chryseobacterium group</taxon>
        <taxon>Chryseobacterium</taxon>
    </lineage>
</organism>
<dbReference type="Pfam" id="PF05050">
    <property type="entry name" value="Methyltransf_21"/>
    <property type="match status" value="1"/>
</dbReference>
<dbReference type="EMBL" id="FNHD01000007">
    <property type="protein sequence ID" value="SDL86138.1"/>
    <property type="molecule type" value="Genomic_DNA"/>
</dbReference>
<dbReference type="Proteomes" id="UP000199242">
    <property type="component" value="Unassembled WGS sequence"/>
</dbReference>
<dbReference type="GO" id="GO:0032259">
    <property type="term" value="P:methylation"/>
    <property type="evidence" value="ECO:0007669"/>
    <property type="project" value="UniProtKB-KW"/>
</dbReference>
<feature type="domain" description="Methyltransferase FkbM" evidence="1">
    <location>
        <begin position="85"/>
        <end position="243"/>
    </location>
</feature>
<proteinExistence type="predicted"/>
<comment type="caution">
    <text evidence="2">The sequence shown here is derived from an EMBL/GenBank/DDBJ whole genome shotgun (WGS) entry which is preliminary data.</text>
</comment>
<evidence type="ECO:0000313" key="3">
    <source>
        <dbReference type="Proteomes" id="UP000199242"/>
    </source>
</evidence>
<dbReference type="GO" id="GO:0008168">
    <property type="term" value="F:methyltransferase activity"/>
    <property type="evidence" value="ECO:0007669"/>
    <property type="project" value="UniProtKB-KW"/>
</dbReference>
<dbReference type="InterPro" id="IPR006342">
    <property type="entry name" value="FkbM_mtfrase"/>
</dbReference>
<sequence length="273" mass="31532">MHIVKSLSSIIFEEGIINFINRKTNKTFLDNRTLFKIKYNDRITRIFLNKKFGYVDNYIYKYGIYEKNVIDSIFKVINPNTTILDIGSNIGQHSLILAPYCKKIYAFEPIPEIYEEFKNSIKANNYKNIVLQNIAIGGKKETKNFYYSSSNAGSSSFIKNNGSTKLIHVKIDLLKNVLPADQNFEIVKIDVEGYEAVVILDNKEIFLKNRPIFFLEFSPNCINTEGSYSATELVNFFLDNNYEIFVEDSDQALKTDSPELYQTANWIVKPLKI</sequence>
<reference evidence="2 3" key="1">
    <citation type="submission" date="2016-10" db="EMBL/GenBank/DDBJ databases">
        <authorList>
            <person name="Varghese N."/>
            <person name="Submissions S."/>
        </authorList>
    </citation>
    <scope>NUCLEOTIDE SEQUENCE [LARGE SCALE GENOMIC DNA]</scope>
    <source>
        <strain evidence="2 3">CGMCC 1.10941</strain>
    </source>
</reference>
<gene>
    <name evidence="2" type="ORF">SAMN05216273_107154</name>
</gene>
<dbReference type="PANTHER" id="PTHR34203">
    <property type="entry name" value="METHYLTRANSFERASE, FKBM FAMILY PROTEIN"/>
    <property type="match status" value="1"/>
</dbReference>
<dbReference type="InterPro" id="IPR029063">
    <property type="entry name" value="SAM-dependent_MTases_sf"/>
</dbReference>
<protein>
    <submittedName>
        <fullName evidence="2">Methyltransferase, FkbM family</fullName>
    </submittedName>
</protein>
<dbReference type="RefSeq" id="WP_089743636.1">
    <property type="nucleotide sequence ID" value="NZ_FNHD01000007.1"/>
</dbReference>
<dbReference type="NCBIfam" id="TIGR01444">
    <property type="entry name" value="fkbM_fam"/>
    <property type="match status" value="1"/>
</dbReference>